<dbReference type="AlphaFoldDB" id="A0A166E9Z9"/>
<protein>
    <submittedName>
        <fullName evidence="2">Uncharacterized protein</fullName>
    </submittedName>
</protein>
<name>A0A166E9Z9_9AGAM</name>
<dbReference type="STRING" id="436010.A0A166E9Z9"/>
<proteinExistence type="predicted"/>
<dbReference type="OrthoDB" id="10249433at2759"/>
<feature type="region of interest" description="Disordered" evidence="1">
    <location>
        <begin position="130"/>
        <end position="152"/>
    </location>
</feature>
<sequence length="216" mass="24514">MHRWSHARFIIYGHSLGASVATHISISIINQQHGATCDMDGHALLCANFRGLILESPFSSIHAVTRALDPEKWTQCHYTCPLAWGTSDAVGAITAITALPSTHTSSMLERLRGRHDATHQRADEMVPHGMDEELRDTPHPHPQLSPTSSSSTSHRMWIERKVIVEDVLHENVWQRRQWLREMMRYIGEVHAHCWWIDIDDDGRVGSGWTKESTITS</sequence>
<evidence type="ECO:0000256" key="1">
    <source>
        <dbReference type="SAM" id="MobiDB-lite"/>
    </source>
</evidence>
<keyword evidence="3" id="KW-1185">Reference proteome</keyword>
<organism evidence="2 3">
    <name type="scientific">Athelia psychrophila</name>
    <dbReference type="NCBI Taxonomy" id="1759441"/>
    <lineage>
        <taxon>Eukaryota</taxon>
        <taxon>Fungi</taxon>
        <taxon>Dikarya</taxon>
        <taxon>Basidiomycota</taxon>
        <taxon>Agaricomycotina</taxon>
        <taxon>Agaricomycetes</taxon>
        <taxon>Agaricomycetidae</taxon>
        <taxon>Atheliales</taxon>
        <taxon>Atheliaceae</taxon>
        <taxon>Athelia</taxon>
    </lineage>
</organism>
<reference evidence="2 3" key="1">
    <citation type="journal article" date="2016" name="Mol. Biol. Evol.">
        <title>Comparative Genomics of Early-Diverging Mushroom-Forming Fungi Provides Insights into the Origins of Lignocellulose Decay Capabilities.</title>
        <authorList>
            <person name="Nagy L.G."/>
            <person name="Riley R."/>
            <person name="Tritt A."/>
            <person name="Adam C."/>
            <person name="Daum C."/>
            <person name="Floudas D."/>
            <person name="Sun H."/>
            <person name="Yadav J.S."/>
            <person name="Pangilinan J."/>
            <person name="Larsson K.H."/>
            <person name="Matsuura K."/>
            <person name="Barry K."/>
            <person name="Labutti K."/>
            <person name="Kuo R."/>
            <person name="Ohm R.A."/>
            <person name="Bhattacharya S.S."/>
            <person name="Shirouzu T."/>
            <person name="Yoshinaga Y."/>
            <person name="Martin F.M."/>
            <person name="Grigoriev I.V."/>
            <person name="Hibbett D.S."/>
        </authorList>
    </citation>
    <scope>NUCLEOTIDE SEQUENCE [LARGE SCALE GENOMIC DNA]</scope>
    <source>
        <strain evidence="2 3">CBS 109695</strain>
    </source>
</reference>
<dbReference type="Proteomes" id="UP000076532">
    <property type="component" value="Unassembled WGS sequence"/>
</dbReference>
<feature type="compositionally biased region" description="Low complexity" evidence="1">
    <location>
        <begin position="142"/>
        <end position="152"/>
    </location>
</feature>
<dbReference type="InterPro" id="IPR029058">
    <property type="entry name" value="AB_hydrolase_fold"/>
</dbReference>
<feature type="compositionally biased region" description="Basic and acidic residues" evidence="1">
    <location>
        <begin position="130"/>
        <end position="139"/>
    </location>
</feature>
<accession>A0A166E9Z9</accession>
<dbReference type="SUPFAM" id="SSF53474">
    <property type="entry name" value="alpha/beta-Hydrolases"/>
    <property type="match status" value="1"/>
</dbReference>
<evidence type="ECO:0000313" key="3">
    <source>
        <dbReference type="Proteomes" id="UP000076532"/>
    </source>
</evidence>
<evidence type="ECO:0000313" key="2">
    <source>
        <dbReference type="EMBL" id="KZP15549.1"/>
    </source>
</evidence>
<dbReference type="EMBL" id="KV417603">
    <property type="protein sequence ID" value="KZP15549.1"/>
    <property type="molecule type" value="Genomic_DNA"/>
</dbReference>
<gene>
    <name evidence="2" type="ORF">FIBSPDRAFT_795381</name>
</gene>